<dbReference type="InterPro" id="IPR006619">
    <property type="entry name" value="PGRP_domain_met/bac"/>
</dbReference>
<dbReference type="KEGG" id="sufl:FIL70_15360"/>
<accession>A0A5B8CJS7</accession>
<sequence>MRIINRINIHCTATRAGRAYTVEDIDRDHKARGFGAGASRPCGYHYVIYADGTVHKGRREDEIGANAAGYNSNSIGIVYVGGLDAAGKPLDTRTPAQKAALAALVRDVAGRHKVPPSRILGHRDLSPDKNGNGRVDPFEWTKQCPCFDVQPEVAGWLNGG</sequence>
<dbReference type="EMBL" id="CP041016">
    <property type="protein sequence ID" value="QDC38410.1"/>
    <property type="molecule type" value="Genomic_DNA"/>
</dbReference>
<dbReference type="GO" id="GO:0008745">
    <property type="term" value="F:N-acetylmuramoyl-L-alanine amidase activity"/>
    <property type="evidence" value="ECO:0007669"/>
    <property type="project" value="InterPro"/>
</dbReference>
<dbReference type="CDD" id="cd06583">
    <property type="entry name" value="PGRP"/>
    <property type="match status" value="1"/>
</dbReference>
<dbReference type="InterPro" id="IPR018247">
    <property type="entry name" value="EF_Hand_1_Ca_BS"/>
</dbReference>
<dbReference type="PANTHER" id="PTHR11022:SF41">
    <property type="entry name" value="PEPTIDOGLYCAN-RECOGNITION PROTEIN LC-RELATED"/>
    <property type="match status" value="1"/>
</dbReference>
<comment type="similarity">
    <text evidence="1">Belongs to the N-acetylmuramoyl-L-alanine amidase 2 family.</text>
</comment>
<dbReference type="InterPro" id="IPR015510">
    <property type="entry name" value="PGRP"/>
</dbReference>
<evidence type="ECO:0000313" key="5">
    <source>
        <dbReference type="Proteomes" id="UP000311469"/>
    </source>
</evidence>
<evidence type="ECO:0000259" key="2">
    <source>
        <dbReference type="SMART" id="SM00644"/>
    </source>
</evidence>
<dbReference type="Proteomes" id="UP000311469">
    <property type="component" value="Chromosome cSF1"/>
</dbReference>
<evidence type="ECO:0000259" key="3">
    <source>
        <dbReference type="SMART" id="SM00701"/>
    </source>
</evidence>
<dbReference type="Pfam" id="PF01510">
    <property type="entry name" value="Amidase_2"/>
    <property type="match status" value="1"/>
</dbReference>
<dbReference type="SMART" id="SM00644">
    <property type="entry name" value="Ami_2"/>
    <property type="match status" value="1"/>
</dbReference>
<dbReference type="PANTHER" id="PTHR11022">
    <property type="entry name" value="PEPTIDOGLYCAN RECOGNITION PROTEIN"/>
    <property type="match status" value="1"/>
</dbReference>
<proteinExistence type="inferred from homology"/>
<dbReference type="SMART" id="SM00701">
    <property type="entry name" value="PGRP"/>
    <property type="match status" value="1"/>
</dbReference>
<feature type="domain" description="Peptidoglycan recognition protein family" evidence="3">
    <location>
        <begin position="2"/>
        <end position="126"/>
    </location>
</feature>
<dbReference type="GO" id="GO:0009253">
    <property type="term" value="P:peptidoglycan catabolic process"/>
    <property type="evidence" value="ECO:0007669"/>
    <property type="project" value="InterPro"/>
</dbReference>
<dbReference type="InterPro" id="IPR002502">
    <property type="entry name" value="Amidase_domain"/>
</dbReference>
<dbReference type="Gene3D" id="3.40.80.10">
    <property type="entry name" value="Peptidoglycan recognition protein-like"/>
    <property type="match status" value="1"/>
</dbReference>
<organism evidence="4 5">
    <name type="scientific">Sphingobium fuliginis ATCC 27551</name>
    <dbReference type="NCBI Taxonomy" id="1208342"/>
    <lineage>
        <taxon>Bacteria</taxon>
        <taxon>Pseudomonadati</taxon>
        <taxon>Pseudomonadota</taxon>
        <taxon>Alphaproteobacteria</taxon>
        <taxon>Sphingomonadales</taxon>
        <taxon>Sphingomonadaceae</taxon>
        <taxon>Sphingobium</taxon>
    </lineage>
</organism>
<evidence type="ECO:0000313" key="4">
    <source>
        <dbReference type="EMBL" id="QDC38410.1"/>
    </source>
</evidence>
<dbReference type="RefSeq" id="WP_140042720.1">
    <property type="nucleotide sequence ID" value="NZ_CP041016.1"/>
</dbReference>
<name>A0A5B8CJS7_SPHSA</name>
<feature type="domain" description="N-acetylmuramoyl-L-alanine amidase" evidence="2">
    <location>
        <begin position="7"/>
        <end position="138"/>
    </location>
</feature>
<dbReference type="SUPFAM" id="SSF55846">
    <property type="entry name" value="N-acetylmuramoyl-L-alanine amidase-like"/>
    <property type="match status" value="1"/>
</dbReference>
<protein>
    <submittedName>
        <fullName evidence="4">N-acetylmuramoyl-L-alanine amidase</fullName>
    </submittedName>
</protein>
<dbReference type="GO" id="GO:0008270">
    <property type="term" value="F:zinc ion binding"/>
    <property type="evidence" value="ECO:0007669"/>
    <property type="project" value="InterPro"/>
</dbReference>
<evidence type="ECO:0000256" key="1">
    <source>
        <dbReference type="ARBA" id="ARBA00007553"/>
    </source>
</evidence>
<dbReference type="InterPro" id="IPR036505">
    <property type="entry name" value="Amidase/PGRP_sf"/>
</dbReference>
<gene>
    <name evidence="4" type="ORF">FIL70_15360</name>
</gene>
<reference evidence="4 5" key="1">
    <citation type="submission" date="2019-06" db="EMBL/GenBank/DDBJ databases">
        <title>Genome organization and adaptive potential of archetypical organophosphate degarding Sphingobium fuliginis ATCC 27551.</title>
        <authorList>
            <person name="Sarwar A."/>
            <person name="Parthasarathy S."/>
            <person name="Singh C."/>
            <person name="Siddavattam D."/>
        </authorList>
    </citation>
    <scope>NUCLEOTIDE SEQUENCE [LARGE SCALE GENOMIC DNA]</scope>
    <source>
        <strain evidence="4 5">ATCC 27551</strain>
    </source>
</reference>
<dbReference type="PROSITE" id="PS00018">
    <property type="entry name" value="EF_HAND_1"/>
    <property type="match status" value="1"/>
</dbReference>
<dbReference type="AlphaFoldDB" id="A0A5B8CJS7"/>